<evidence type="ECO:0000313" key="2">
    <source>
        <dbReference type="Proteomes" id="UP000291572"/>
    </source>
</evidence>
<accession>A0A8G1ZHM3</accession>
<gene>
    <name evidence="1" type="ORF">EWH12_11000</name>
</gene>
<comment type="caution">
    <text evidence="1">The sequence shown here is derived from an EMBL/GenBank/DDBJ whole genome shotgun (WGS) entry which is preliminary data.</text>
</comment>
<reference evidence="1 2" key="1">
    <citation type="submission" date="2019-02" db="EMBL/GenBank/DDBJ databases">
        <authorList>
            <person name="Feng G."/>
        </authorList>
    </citation>
    <scope>NUCLEOTIDE SEQUENCE [LARGE SCALE GENOMIC DNA]</scope>
    <source>
        <strain evidence="1 2">CCTCC AB 2011146</strain>
    </source>
</reference>
<dbReference type="OrthoDB" id="7447671at2"/>
<dbReference type="Proteomes" id="UP000291572">
    <property type="component" value="Unassembled WGS sequence"/>
</dbReference>
<proteinExistence type="predicted"/>
<sequence>MEIFTSRARLSGSVPYYSYRTLVRLDDLDPARRHRVPVLHVATSQRRIPCARIADVIAPDRWVERHLAVPCGLAARLGLVARRLEAILLRSNFPEMVAYLTPPMLLVEHDPGSVVHQGTIIDINGSFDWLTSRIDDFRPEDLDLRETHGRCAA</sequence>
<dbReference type="AlphaFoldDB" id="A0A8G1ZHM3"/>
<organism evidence="1 2">
    <name type="scientific">Sphingobium cupriresistens</name>
    <dbReference type="NCBI Taxonomy" id="1132417"/>
    <lineage>
        <taxon>Bacteria</taxon>
        <taxon>Pseudomonadati</taxon>
        <taxon>Pseudomonadota</taxon>
        <taxon>Alphaproteobacteria</taxon>
        <taxon>Sphingomonadales</taxon>
        <taxon>Sphingomonadaceae</taxon>
        <taxon>Sphingobium</taxon>
    </lineage>
</organism>
<name>A0A8G1ZHM3_9SPHN</name>
<dbReference type="EMBL" id="SEOO01000016">
    <property type="protein sequence ID" value="RYM10674.1"/>
    <property type="molecule type" value="Genomic_DNA"/>
</dbReference>
<evidence type="ECO:0000313" key="1">
    <source>
        <dbReference type="EMBL" id="RYM10674.1"/>
    </source>
</evidence>
<protein>
    <submittedName>
        <fullName evidence="1">Uncharacterized protein</fullName>
    </submittedName>
</protein>
<dbReference type="RefSeq" id="WP_129926587.1">
    <property type="nucleotide sequence ID" value="NZ_SEOO01000016.1"/>
</dbReference>